<evidence type="ECO:0000313" key="3">
    <source>
        <dbReference type="Proteomes" id="UP000241118"/>
    </source>
</evidence>
<comment type="caution">
    <text evidence="2">The sequence shown here is derived from an EMBL/GenBank/DDBJ whole genome shotgun (WGS) entry which is preliminary data.</text>
</comment>
<name>A0A2P8I198_SACCR</name>
<dbReference type="EMBL" id="PYAX01000014">
    <property type="protein sequence ID" value="PSL52237.1"/>
    <property type="molecule type" value="Genomic_DNA"/>
</dbReference>
<dbReference type="AlphaFoldDB" id="A0A2P8I198"/>
<organism evidence="2 3">
    <name type="scientific">Saccharothrix carnea</name>
    <dbReference type="NCBI Taxonomy" id="1280637"/>
    <lineage>
        <taxon>Bacteria</taxon>
        <taxon>Bacillati</taxon>
        <taxon>Actinomycetota</taxon>
        <taxon>Actinomycetes</taxon>
        <taxon>Pseudonocardiales</taxon>
        <taxon>Pseudonocardiaceae</taxon>
        <taxon>Saccharothrix</taxon>
    </lineage>
</organism>
<dbReference type="Proteomes" id="UP000241118">
    <property type="component" value="Unassembled WGS sequence"/>
</dbReference>
<sequence length="131" mass="13231">MRATARLAAAVTTIAAVTALTACGTLQEASDAANAVADTASAVQVCTEALAQATTVFDTTSPERTVEQAHSAADNLTALAANAADTTVNEAITSLATTLRAVTLDDLVLQPAAWLEDKATRVANLTTACTP</sequence>
<gene>
    <name evidence="2" type="ORF">B0I31_11464</name>
</gene>
<dbReference type="PROSITE" id="PS51257">
    <property type="entry name" value="PROKAR_LIPOPROTEIN"/>
    <property type="match status" value="1"/>
</dbReference>
<dbReference type="NCBIfam" id="NF037950">
    <property type="entry name" value="spanin2_1"/>
    <property type="match status" value="1"/>
</dbReference>
<feature type="chain" id="PRO_5039135729" evidence="1">
    <location>
        <begin position="23"/>
        <end position="131"/>
    </location>
</feature>
<dbReference type="RefSeq" id="WP_106619134.1">
    <property type="nucleotide sequence ID" value="NZ_PYAX01000014.1"/>
</dbReference>
<reference evidence="2 3" key="1">
    <citation type="submission" date="2018-03" db="EMBL/GenBank/DDBJ databases">
        <title>Genomic Encyclopedia of Type Strains, Phase III (KMG-III): the genomes of soil and plant-associated and newly described type strains.</title>
        <authorList>
            <person name="Whitman W."/>
        </authorList>
    </citation>
    <scope>NUCLEOTIDE SEQUENCE [LARGE SCALE GENOMIC DNA]</scope>
    <source>
        <strain evidence="2 3">CGMCC 4.7097</strain>
    </source>
</reference>
<accession>A0A2P8I198</accession>
<proteinExistence type="predicted"/>
<evidence type="ECO:0000313" key="2">
    <source>
        <dbReference type="EMBL" id="PSL52237.1"/>
    </source>
</evidence>
<keyword evidence="3" id="KW-1185">Reference proteome</keyword>
<feature type="signal peptide" evidence="1">
    <location>
        <begin position="1"/>
        <end position="22"/>
    </location>
</feature>
<keyword evidence="1" id="KW-0732">Signal</keyword>
<dbReference type="OrthoDB" id="3698794at2"/>
<protein>
    <submittedName>
        <fullName evidence="2">Uncharacterized protein</fullName>
    </submittedName>
</protein>
<evidence type="ECO:0000256" key="1">
    <source>
        <dbReference type="SAM" id="SignalP"/>
    </source>
</evidence>